<keyword evidence="7" id="KW-1185">Reference proteome</keyword>
<dbReference type="GO" id="GO:0042393">
    <property type="term" value="F:histone binding"/>
    <property type="evidence" value="ECO:0007669"/>
    <property type="project" value="TreeGrafter"/>
</dbReference>
<dbReference type="GO" id="GO:0007076">
    <property type="term" value="P:mitotic chromosome condensation"/>
    <property type="evidence" value="ECO:0007669"/>
    <property type="project" value="InterPro"/>
</dbReference>
<dbReference type="Pfam" id="PF12717">
    <property type="entry name" value="Cnd1"/>
    <property type="match status" value="1"/>
</dbReference>
<dbReference type="GO" id="GO:0000779">
    <property type="term" value="C:condensed chromosome, centromeric region"/>
    <property type="evidence" value="ECO:0007669"/>
    <property type="project" value="TreeGrafter"/>
</dbReference>
<protein>
    <submittedName>
        <fullName evidence="8">Condensin complex subunit 1 C-terminal domain-containing protein</fullName>
    </submittedName>
</protein>
<reference evidence="8" key="1">
    <citation type="submission" date="2022-11" db="UniProtKB">
        <authorList>
            <consortium name="WormBaseParasite"/>
        </authorList>
    </citation>
    <scope>IDENTIFICATION</scope>
</reference>
<sequence length="293" mass="33540">DRSPLVRKQTSTLLTNLLKEDYLKWRGLLFYRFLISLLDCNIDVRNYIEYCLVDVLLERSPLMFFNHFLDSIFILNEARHARSSFELAASGLTTQKSKESGLGLSGADHRDKRNYLYSFMLQYFTDQQRFQTTTRICQEILGVLVDENAAHEISDEILYDCLNILSCKEIKLTSLNKQQAAESTIADDEESAGGNAAAIAAVAELTKTALRKAVKQAIIDLIIPVLVSLKHQLEAKRSPMLKYLLAYFLELTKDYKSEIDEIFAVDQQLATEICYDLKRFERTDKIRINSAVQ</sequence>
<comment type="subcellular location">
    <subcellularLocation>
        <location evidence="1">Nucleus</location>
    </subcellularLocation>
</comment>
<evidence type="ECO:0000256" key="5">
    <source>
        <dbReference type="ARBA" id="ARBA00023306"/>
    </source>
</evidence>
<dbReference type="OMA" id="NHFIECL"/>
<dbReference type="PANTHER" id="PTHR14222:SF1">
    <property type="entry name" value="CONDENSIN-2 COMPLEX SUBUNIT D3"/>
    <property type="match status" value="1"/>
</dbReference>
<keyword evidence="2" id="KW-0132">Cell division</keyword>
<keyword evidence="5" id="KW-0131">Cell cycle</keyword>
<dbReference type="InterPro" id="IPR026971">
    <property type="entry name" value="CND1/NCAPD3"/>
</dbReference>
<dbReference type="Proteomes" id="UP000887565">
    <property type="component" value="Unplaced"/>
</dbReference>
<evidence type="ECO:0000313" key="7">
    <source>
        <dbReference type="Proteomes" id="UP000887565"/>
    </source>
</evidence>
<name>A0A915JEC8_ROMCU</name>
<dbReference type="AlphaFoldDB" id="A0A915JEC8"/>
<dbReference type="InterPro" id="IPR032682">
    <property type="entry name" value="Cnd1_C"/>
</dbReference>
<proteinExistence type="predicted"/>
<keyword evidence="3" id="KW-0498">Mitosis</keyword>
<dbReference type="GO" id="GO:0000796">
    <property type="term" value="C:condensin complex"/>
    <property type="evidence" value="ECO:0007669"/>
    <property type="project" value="TreeGrafter"/>
</dbReference>
<dbReference type="GO" id="GO:0051301">
    <property type="term" value="P:cell division"/>
    <property type="evidence" value="ECO:0007669"/>
    <property type="project" value="UniProtKB-KW"/>
</dbReference>
<keyword evidence="4" id="KW-0539">Nucleus</keyword>
<evidence type="ECO:0000313" key="8">
    <source>
        <dbReference type="WBParaSite" id="nRc.2.0.1.t23936-RA"/>
    </source>
</evidence>
<dbReference type="SUPFAM" id="SSF48371">
    <property type="entry name" value="ARM repeat"/>
    <property type="match status" value="1"/>
</dbReference>
<dbReference type="InterPro" id="IPR016024">
    <property type="entry name" value="ARM-type_fold"/>
</dbReference>
<evidence type="ECO:0000256" key="3">
    <source>
        <dbReference type="ARBA" id="ARBA00022776"/>
    </source>
</evidence>
<dbReference type="GO" id="GO:0005634">
    <property type="term" value="C:nucleus"/>
    <property type="evidence" value="ECO:0007669"/>
    <property type="project" value="UniProtKB-SubCell"/>
</dbReference>
<evidence type="ECO:0000256" key="4">
    <source>
        <dbReference type="ARBA" id="ARBA00023242"/>
    </source>
</evidence>
<evidence type="ECO:0000256" key="2">
    <source>
        <dbReference type="ARBA" id="ARBA00022618"/>
    </source>
</evidence>
<evidence type="ECO:0000259" key="6">
    <source>
        <dbReference type="Pfam" id="PF12717"/>
    </source>
</evidence>
<accession>A0A915JEC8</accession>
<dbReference type="GO" id="GO:0010032">
    <property type="term" value="P:meiotic chromosome condensation"/>
    <property type="evidence" value="ECO:0007669"/>
    <property type="project" value="TreeGrafter"/>
</dbReference>
<dbReference type="WBParaSite" id="nRc.2.0.1.t23936-RA">
    <property type="protein sequence ID" value="nRc.2.0.1.t23936-RA"/>
    <property type="gene ID" value="nRc.2.0.1.g23936"/>
</dbReference>
<evidence type="ECO:0000256" key="1">
    <source>
        <dbReference type="ARBA" id="ARBA00004123"/>
    </source>
</evidence>
<dbReference type="PANTHER" id="PTHR14222">
    <property type="entry name" value="CONDENSIN"/>
    <property type="match status" value="1"/>
</dbReference>
<feature type="domain" description="Condensin complex subunit 1 C-terminal" evidence="6">
    <location>
        <begin position="1"/>
        <end position="140"/>
    </location>
</feature>
<organism evidence="7 8">
    <name type="scientific">Romanomermis culicivorax</name>
    <name type="common">Nematode worm</name>
    <dbReference type="NCBI Taxonomy" id="13658"/>
    <lineage>
        <taxon>Eukaryota</taxon>
        <taxon>Metazoa</taxon>
        <taxon>Ecdysozoa</taxon>
        <taxon>Nematoda</taxon>
        <taxon>Enoplea</taxon>
        <taxon>Dorylaimia</taxon>
        <taxon>Mermithida</taxon>
        <taxon>Mermithoidea</taxon>
        <taxon>Mermithidae</taxon>
        <taxon>Romanomermis</taxon>
    </lineage>
</organism>